<evidence type="ECO:0000313" key="10">
    <source>
        <dbReference type="Proteomes" id="UP000279236"/>
    </source>
</evidence>
<keyword evidence="5" id="KW-0378">Hydrolase</keyword>
<feature type="compositionally biased region" description="Low complexity" evidence="7">
    <location>
        <begin position="391"/>
        <end position="420"/>
    </location>
</feature>
<dbReference type="InterPro" id="IPR003323">
    <property type="entry name" value="OTU_dom"/>
</dbReference>
<protein>
    <recommendedName>
        <fullName evidence="2">ubiquitinyl hydrolase 1</fullName>
        <ecNumber evidence="2">3.4.19.12</ecNumber>
    </recommendedName>
</protein>
<feature type="domain" description="OTU" evidence="8">
    <location>
        <begin position="161"/>
        <end position="370"/>
    </location>
</feature>
<dbReference type="GO" id="GO:0006508">
    <property type="term" value="P:proteolysis"/>
    <property type="evidence" value="ECO:0007669"/>
    <property type="project" value="UniProtKB-KW"/>
</dbReference>
<feature type="region of interest" description="Disordered" evidence="7">
    <location>
        <begin position="1"/>
        <end position="75"/>
    </location>
</feature>
<dbReference type="InterPro" id="IPR038765">
    <property type="entry name" value="Papain-like_cys_pep_sf"/>
</dbReference>
<dbReference type="EC" id="3.4.19.12" evidence="2"/>
<dbReference type="Gene3D" id="1.20.1300.20">
    <property type="entry name" value="Peptidase C65 Otubain, subdomain 2"/>
    <property type="match status" value="1"/>
</dbReference>
<comment type="caution">
    <text evidence="9">The sequence shown here is derived from an EMBL/GenBank/DDBJ whole genome shotgun (WGS) entry which is preliminary data.</text>
</comment>
<dbReference type="Pfam" id="PF10275">
    <property type="entry name" value="Peptidase_C65"/>
    <property type="match status" value="1"/>
</dbReference>
<proteinExistence type="predicted"/>
<dbReference type="InterPro" id="IPR042467">
    <property type="entry name" value="Peptidase_C65_otubain_sub2"/>
</dbReference>
<dbReference type="GO" id="GO:0004843">
    <property type="term" value="F:cysteine-type deubiquitinase activity"/>
    <property type="evidence" value="ECO:0007669"/>
    <property type="project" value="UniProtKB-EC"/>
</dbReference>
<evidence type="ECO:0000313" key="9">
    <source>
        <dbReference type="EMBL" id="RSH88331.1"/>
    </source>
</evidence>
<feature type="compositionally biased region" description="Polar residues" evidence="7">
    <location>
        <begin position="470"/>
        <end position="481"/>
    </location>
</feature>
<dbReference type="EMBL" id="RSCE01000001">
    <property type="protein sequence ID" value="RSH88331.1"/>
    <property type="molecule type" value="Genomic_DNA"/>
</dbReference>
<evidence type="ECO:0000256" key="3">
    <source>
        <dbReference type="ARBA" id="ARBA00022670"/>
    </source>
</evidence>
<evidence type="ECO:0000256" key="5">
    <source>
        <dbReference type="ARBA" id="ARBA00022801"/>
    </source>
</evidence>
<organism evidence="9 10">
    <name type="scientific">Apiotrichum porosum</name>
    <dbReference type="NCBI Taxonomy" id="105984"/>
    <lineage>
        <taxon>Eukaryota</taxon>
        <taxon>Fungi</taxon>
        <taxon>Dikarya</taxon>
        <taxon>Basidiomycota</taxon>
        <taxon>Agaricomycotina</taxon>
        <taxon>Tremellomycetes</taxon>
        <taxon>Trichosporonales</taxon>
        <taxon>Trichosporonaceae</taxon>
        <taxon>Apiotrichum</taxon>
    </lineage>
</organism>
<evidence type="ECO:0000256" key="7">
    <source>
        <dbReference type="SAM" id="MobiDB-lite"/>
    </source>
</evidence>
<dbReference type="PANTHER" id="PTHR12931:SF15">
    <property type="entry name" value="UBIQUITIN THIOESTERASE OTUBAIN-LIKE"/>
    <property type="match status" value="1"/>
</dbReference>
<accession>A0A427YB09</accession>
<dbReference type="InterPro" id="IPR042468">
    <property type="entry name" value="Peptidase_C65_otubain_sub1"/>
</dbReference>
<dbReference type="CDD" id="cd22749">
    <property type="entry name" value="Otubain_C65"/>
    <property type="match status" value="1"/>
</dbReference>
<feature type="compositionally biased region" description="Low complexity" evidence="7">
    <location>
        <begin position="453"/>
        <end position="469"/>
    </location>
</feature>
<feature type="compositionally biased region" description="Basic and acidic residues" evidence="7">
    <location>
        <begin position="1"/>
        <end position="18"/>
    </location>
</feature>
<dbReference type="AlphaFoldDB" id="A0A427YB09"/>
<gene>
    <name evidence="9" type="ORF">EHS24_000868</name>
</gene>
<dbReference type="OrthoDB" id="18915at2759"/>
<dbReference type="GeneID" id="39585411"/>
<evidence type="ECO:0000256" key="6">
    <source>
        <dbReference type="ARBA" id="ARBA00022807"/>
    </source>
</evidence>
<keyword evidence="10" id="KW-1185">Reference proteome</keyword>
<comment type="catalytic activity">
    <reaction evidence="1">
        <text>Thiol-dependent hydrolysis of ester, thioester, amide, peptide and isopeptide bonds formed by the C-terminal Gly of ubiquitin (a 76-residue protein attached to proteins as an intracellular targeting signal).</text>
        <dbReference type="EC" id="3.4.19.12"/>
    </reaction>
</comment>
<evidence type="ECO:0000256" key="4">
    <source>
        <dbReference type="ARBA" id="ARBA00022786"/>
    </source>
</evidence>
<dbReference type="InterPro" id="IPR019400">
    <property type="entry name" value="Peptidase_C65_otubain"/>
</dbReference>
<feature type="compositionally biased region" description="Polar residues" evidence="7">
    <location>
        <begin position="38"/>
        <end position="53"/>
    </location>
</feature>
<dbReference type="STRING" id="105984.A0A427YB09"/>
<dbReference type="GO" id="GO:0043130">
    <property type="term" value="F:ubiquitin binding"/>
    <property type="evidence" value="ECO:0007669"/>
    <property type="project" value="TreeGrafter"/>
</dbReference>
<dbReference type="PROSITE" id="PS50802">
    <property type="entry name" value="OTU"/>
    <property type="match status" value="1"/>
</dbReference>
<dbReference type="GO" id="GO:0071108">
    <property type="term" value="P:protein K48-linked deubiquitination"/>
    <property type="evidence" value="ECO:0007669"/>
    <property type="project" value="TreeGrafter"/>
</dbReference>
<evidence type="ECO:0000259" key="8">
    <source>
        <dbReference type="PROSITE" id="PS50802"/>
    </source>
</evidence>
<dbReference type="Gene3D" id="3.30.200.60">
    <property type="entry name" value="Peptidase C65 Otubain, subdomain 1"/>
    <property type="match status" value="1"/>
</dbReference>
<sequence>MDKLFGRLGFKNKDKAKAGDSATTPRSGSGSSTPSPSNQAVASSGRSTPRSARTGSGGGNTDNNSGLGPNGKPQSEFAKSAFEAARMGNNKVPTRAIDQHTDMRTLTDAEIVRLSEGLEAGVLTQSPLSGPFHLNTIRQEFLAGEPQVLRKIQWLEANGWDQVWRARPDGDCFYRSFTIAYLLRILYAPDQSAAAAKAYHDVDGTRIMMGFAGFQNELIDEFLAPLLERIAAFIDPPAGAEPTAFSITQALQDTEKSNSIVVALRLMTSAYIRNHRDDFANFLLSPTTFEPIEPEEFCAREVDPCGKEADQPQITALSAALHVPLRVAYLDRSEAGDDVINWVPFEGATEENRPLTLLFRPGHYDVVTKDNEGLALQAAAISRAAEDAGIVSRSPVSGPSVPPAAARARSSTASSQQSSKGKGKAKAVSPTSGSSPTVAAAPQVPIADSTLHTIAEPTAGAPTTGTLPTDNQVASASTAPQNVAGDEGKPS</sequence>
<dbReference type="GO" id="GO:0005634">
    <property type="term" value="C:nucleus"/>
    <property type="evidence" value="ECO:0007669"/>
    <property type="project" value="TreeGrafter"/>
</dbReference>
<dbReference type="PANTHER" id="PTHR12931">
    <property type="entry name" value="UBIQUITIN THIOLESTERASE PROTEIN OTUB"/>
    <property type="match status" value="1"/>
</dbReference>
<evidence type="ECO:0000256" key="1">
    <source>
        <dbReference type="ARBA" id="ARBA00000707"/>
    </source>
</evidence>
<feature type="region of interest" description="Disordered" evidence="7">
    <location>
        <begin position="391"/>
        <end position="491"/>
    </location>
</feature>
<evidence type="ECO:0000256" key="2">
    <source>
        <dbReference type="ARBA" id="ARBA00012759"/>
    </source>
</evidence>
<reference evidence="9 10" key="1">
    <citation type="submission" date="2018-11" db="EMBL/GenBank/DDBJ databases">
        <title>Genome sequence of Apiotrichum porosum DSM 27194.</title>
        <authorList>
            <person name="Aliyu H."/>
            <person name="Gorte O."/>
            <person name="Ochsenreither K."/>
        </authorList>
    </citation>
    <scope>NUCLEOTIDE SEQUENCE [LARGE SCALE GENOMIC DNA]</scope>
    <source>
        <strain evidence="9 10">DSM 27194</strain>
    </source>
</reference>
<dbReference type="SUPFAM" id="SSF54001">
    <property type="entry name" value="Cysteine proteinases"/>
    <property type="match status" value="1"/>
</dbReference>
<dbReference type="RefSeq" id="XP_028480539.1">
    <property type="nucleotide sequence ID" value="XM_028616682.1"/>
</dbReference>
<feature type="compositionally biased region" description="Low complexity" evidence="7">
    <location>
        <begin position="21"/>
        <end position="37"/>
    </location>
</feature>
<dbReference type="Proteomes" id="UP000279236">
    <property type="component" value="Unassembled WGS sequence"/>
</dbReference>
<keyword evidence="4" id="KW-0833">Ubl conjugation pathway</keyword>
<keyword evidence="3" id="KW-0645">Protease</keyword>
<name>A0A427YB09_9TREE</name>
<keyword evidence="6" id="KW-0788">Thiol protease</keyword>